<evidence type="ECO:0000313" key="1">
    <source>
        <dbReference type="EMBL" id="CAF3915242.1"/>
    </source>
</evidence>
<proteinExistence type="predicted"/>
<organism evidence="1 2">
    <name type="scientific">Adineta steineri</name>
    <dbReference type="NCBI Taxonomy" id="433720"/>
    <lineage>
        <taxon>Eukaryota</taxon>
        <taxon>Metazoa</taxon>
        <taxon>Spiralia</taxon>
        <taxon>Gnathifera</taxon>
        <taxon>Rotifera</taxon>
        <taxon>Eurotatoria</taxon>
        <taxon>Bdelloidea</taxon>
        <taxon>Adinetida</taxon>
        <taxon>Adinetidae</taxon>
        <taxon>Adineta</taxon>
    </lineage>
</organism>
<protein>
    <submittedName>
        <fullName evidence="1">Uncharacterized protein</fullName>
    </submittedName>
</protein>
<dbReference type="EMBL" id="CAJOAZ010002299">
    <property type="protein sequence ID" value="CAF3915242.1"/>
    <property type="molecule type" value="Genomic_DNA"/>
</dbReference>
<gene>
    <name evidence="1" type="ORF">OXD698_LOCUS24710</name>
</gene>
<feature type="non-terminal residue" evidence="1">
    <location>
        <position position="1"/>
    </location>
</feature>
<comment type="caution">
    <text evidence="1">The sequence shown here is derived from an EMBL/GenBank/DDBJ whole genome shotgun (WGS) entry which is preliminary data.</text>
</comment>
<name>A0A819IEM9_9BILA</name>
<dbReference type="AlphaFoldDB" id="A0A819IEM9"/>
<reference evidence="1" key="1">
    <citation type="submission" date="2021-02" db="EMBL/GenBank/DDBJ databases">
        <authorList>
            <person name="Nowell W R."/>
        </authorList>
    </citation>
    <scope>NUCLEOTIDE SEQUENCE</scope>
</reference>
<accession>A0A819IEM9</accession>
<dbReference type="Proteomes" id="UP000663844">
    <property type="component" value="Unassembled WGS sequence"/>
</dbReference>
<evidence type="ECO:0000313" key="2">
    <source>
        <dbReference type="Proteomes" id="UP000663844"/>
    </source>
</evidence>
<sequence length="41" mass="4709">RVRNILIKKLKRLNRSNVCSNSKTNLLDKSPSNNTIQIESI</sequence>